<proteinExistence type="inferred from homology"/>
<dbReference type="Proteomes" id="UP000186684">
    <property type="component" value="Unassembled WGS sequence"/>
</dbReference>
<dbReference type="Pfam" id="PF02417">
    <property type="entry name" value="Chromate_transp"/>
    <property type="match status" value="2"/>
</dbReference>
<evidence type="ECO:0000256" key="2">
    <source>
        <dbReference type="ARBA" id="ARBA00005262"/>
    </source>
</evidence>
<evidence type="ECO:0000313" key="8">
    <source>
        <dbReference type="EMBL" id="SIS79405.1"/>
    </source>
</evidence>
<evidence type="ECO:0000256" key="6">
    <source>
        <dbReference type="ARBA" id="ARBA00023136"/>
    </source>
</evidence>
<reference evidence="9" key="1">
    <citation type="submission" date="2017-01" db="EMBL/GenBank/DDBJ databases">
        <authorList>
            <person name="Varghese N."/>
            <person name="Submissions S."/>
        </authorList>
    </citation>
    <scope>NUCLEOTIDE SEQUENCE [LARGE SCALE GENOMIC DNA]</scope>
    <source>
        <strain evidence="9">DSM 29430</strain>
    </source>
</reference>
<evidence type="ECO:0000256" key="1">
    <source>
        <dbReference type="ARBA" id="ARBA00004651"/>
    </source>
</evidence>
<dbReference type="AlphaFoldDB" id="A0A1N7LZY4"/>
<keyword evidence="9" id="KW-1185">Reference proteome</keyword>
<dbReference type="STRING" id="633194.SAMN05421759_103326"/>
<dbReference type="GO" id="GO:0005886">
    <property type="term" value="C:plasma membrane"/>
    <property type="evidence" value="ECO:0007669"/>
    <property type="project" value="UniProtKB-SubCell"/>
</dbReference>
<dbReference type="PIRSF" id="PIRSF004810">
    <property type="entry name" value="ChrA"/>
    <property type="match status" value="1"/>
</dbReference>
<feature type="transmembrane region" description="Helical" evidence="7">
    <location>
        <begin position="92"/>
        <end position="115"/>
    </location>
</feature>
<dbReference type="PANTHER" id="PTHR33567">
    <property type="entry name" value="CHROMATE ION TRANSPORTER (EUROFUNG)"/>
    <property type="match status" value="1"/>
</dbReference>
<evidence type="ECO:0000256" key="4">
    <source>
        <dbReference type="ARBA" id="ARBA00022692"/>
    </source>
</evidence>
<comment type="similarity">
    <text evidence="2">Belongs to the chromate ion transporter (CHR) (TC 2.A.51) family.</text>
</comment>
<dbReference type="NCBIfam" id="TIGR00937">
    <property type="entry name" value="2A51"/>
    <property type="match status" value="1"/>
</dbReference>
<sequence length="430" mass="45727">MSAPHDIPTDPAPSLGEATRLWWRIGLLSFGGPAAQIALMHKEVVEDRNWLSERQFLNALSFCMLLPGPEAMQLATYAGWRLHGTIGGLIAGLLFIGPGAAVIMALAAIYSVFGAVPLVEALFYGIKAAVLVIVVEALLRVSRKALTGMRHWIIAVAAFIGIFLLTIPYPLIVVLAGLYGAITATARPGQGAVDMTRVSPRRTAGTILLWSGVWLLPLLALSVSGAPGLLVQLGTFFSTLAVVTFGGAYAVLAYMAQDAVVQFGWLSAGEMIDALGLAETTPGPLILVTQFVGFVAGFREGGFGLAVIAAFVTLWVTFAPCFLWIFAGAPYIEWISHQPRLQGALEAITAAVVGVILNLSVWFALHVLFATVTRERWGAVTLWRPELATIEWGAVLLFGVSCVLAFGLRWGILRILLVSALLGAALGLLA</sequence>
<keyword evidence="5 7" id="KW-1133">Transmembrane helix</keyword>
<dbReference type="GO" id="GO:0015109">
    <property type="term" value="F:chromate transmembrane transporter activity"/>
    <property type="evidence" value="ECO:0007669"/>
    <property type="project" value="InterPro"/>
</dbReference>
<accession>A0A1N7LZY4</accession>
<feature type="transmembrane region" description="Helical" evidence="7">
    <location>
        <begin position="347"/>
        <end position="369"/>
    </location>
</feature>
<evidence type="ECO:0000256" key="3">
    <source>
        <dbReference type="ARBA" id="ARBA00022475"/>
    </source>
</evidence>
<feature type="transmembrane region" description="Helical" evidence="7">
    <location>
        <begin position="121"/>
        <end position="139"/>
    </location>
</feature>
<feature type="transmembrane region" description="Helical" evidence="7">
    <location>
        <begin position="202"/>
        <end position="221"/>
    </location>
</feature>
<comment type="subcellular location">
    <subcellularLocation>
        <location evidence="1">Cell membrane</location>
        <topology evidence="1">Multi-pass membrane protein</topology>
    </subcellularLocation>
</comment>
<feature type="transmembrane region" description="Helical" evidence="7">
    <location>
        <begin position="303"/>
        <end position="327"/>
    </location>
</feature>
<feature type="transmembrane region" description="Helical" evidence="7">
    <location>
        <begin position="389"/>
        <end position="406"/>
    </location>
</feature>
<feature type="transmembrane region" description="Helical" evidence="7">
    <location>
        <begin position="151"/>
        <end position="182"/>
    </location>
</feature>
<evidence type="ECO:0000313" key="9">
    <source>
        <dbReference type="Proteomes" id="UP000186684"/>
    </source>
</evidence>
<name>A0A1N7LZY4_9RHOB</name>
<keyword evidence="3" id="KW-1003">Cell membrane</keyword>
<organism evidence="8 9">
    <name type="scientific">Roseivivax lentus</name>
    <dbReference type="NCBI Taxonomy" id="633194"/>
    <lineage>
        <taxon>Bacteria</taxon>
        <taxon>Pseudomonadati</taxon>
        <taxon>Pseudomonadota</taxon>
        <taxon>Alphaproteobacteria</taxon>
        <taxon>Rhodobacterales</taxon>
        <taxon>Roseobacteraceae</taxon>
        <taxon>Roseivivax</taxon>
    </lineage>
</organism>
<keyword evidence="4 7" id="KW-0812">Transmembrane</keyword>
<gene>
    <name evidence="8" type="ORF">SAMN05421759_103326</name>
</gene>
<evidence type="ECO:0000256" key="7">
    <source>
        <dbReference type="SAM" id="Phobius"/>
    </source>
</evidence>
<keyword evidence="6 7" id="KW-0472">Membrane</keyword>
<dbReference type="RefSeq" id="WP_076447060.1">
    <property type="nucleotide sequence ID" value="NZ_FTOQ01000003.1"/>
</dbReference>
<feature type="transmembrane region" description="Helical" evidence="7">
    <location>
        <begin position="275"/>
        <end position="296"/>
    </location>
</feature>
<dbReference type="InterPro" id="IPR014047">
    <property type="entry name" value="Chr_Tranpt_l_chain"/>
</dbReference>
<dbReference type="PANTHER" id="PTHR33567:SF3">
    <property type="entry name" value="CHROMATE ION TRANSPORTER (EUROFUNG)"/>
    <property type="match status" value="1"/>
</dbReference>
<dbReference type="OrthoDB" id="8969999at2"/>
<protein>
    <submittedName>
        <fullName evidence="8">Chromate transporter</fullName>
    </submittedName>
</protein>
<evidence type="ECO:0000256" key="5">
    <source>
        <dbReference type="ARBA" id="ARBA00022989"/>
    </source>
</evidence>
<feature type="transmembrane region" description="Helical" evidence="7">
    <location>
        <begin position="233"/>
        <end position="255"/>
    </location>
</feature>
<dbReference type="EMBL" id="FTOQ01000003">
    <property type="protein sequence ID" value="SIS79405.1"/>
    <property type="molecule type" value="Genomic_DNA"/>
</dbReference>
<dbReference type="InterPro" id="IPR003370">
    <property type="entry name" value="Chromate_transpt"/>
</dbReference>